<proteinExistence type="predicted"/>
<dbReference type="AlphaFoldDB" id="A0A3D4S4P6"/>
<name>A0A3D4S4P6_9ENTE</name>
<feature type="region of interest" description="Disordered" evidence="1">
    <location>
        <begin position="1"/>
        <end position="31"/>
    </location>
</feature>
<evidence type="ECO:0000313" key="3">
    <source>
        <dbReference type="EMBL" id="HCS93799.1"/>
    </source>
</evidence>
<keyword evidence="2" id="KW-0812">Transmembrane</keyword>
<evidence type="ECO:0000256" key="1">
    <source>
        <dbReference type="SAM" id="MobiDB-lite"/>
    </source>
</evidence>
<dbReference type="Proteomes" id="UP000262195">
    <property type="component" value="Unassembled WGS sequence"/>
</dbReference>
<gene>
    <name evidence="3" type="ORF">DIW15_03700</name>
</gene>
<dbReference type="Pfam" id="PF11772">
    <property type="entry name" value="EpuA"/>
    <property type="match status" value="1"/>
</dbReference>
<dbReference type="GO" id="GO:0000428">
    <property type="term" value="C:DNA-directed RNA polymerase complex"/>
    <property type="evidence" value="ECO:0007669"/>
    <property type="project" value="UniProtKB-KW"/>
</dbReference>
<evidence type="ECO:0000256" key="2">
    <source>
        <dbReference type="SAM" id="Phobius"/>
    </source>
</evidence>
<comment type="caution">
    <text evidence="3">The sequence shown here is derived from an EMBL/GenBank/DDBJ whole genome shotgun (WGS) entry which is preliminary data.</text>
</comment>
<feature type="transmembrane region" description="Helical" evidence="2">
    <location>
        <begin position="42"/>
        <end position="68"/>
    </location>
</feature>
<feature type="compositionally biased region" description="Basic residues" evidence="1">
    <location>
        <begin position="11"/>
        <end position="25"/>
    </location>
</feature>
<accession>A0A3D4S4P6</accession>
<keyword evidence="2" id="KW-0472">Membrane</keyword>
<keyword evidence="3" id="KW-0240">DNA-directed RNA polymerase</keyword>
<organism evidence="3 4">
    <name type="scientific">Bavariicoccus seileri</name>
    <dbReference type="NCBI Taxonomy" id="549685"/>
    <lineage>
        <taxon>Bacteria</taxon>
        <taxon>Bacillati</taxon>
        <taxon>Bacillota</taxon>
        <taxon>Bacilli</taxon>
        <taxon>Lactobacillales</taxon>
        <taxon>Enterococcaceae</taxon>
        <taxon>Bavariicoccus</taxon>
    </lineage>
</organism>
<dbReference type="EMBL" id="DQHO01000024">
    <property type="protein sequence ID" value="HCS93799.1"/>
    <property type="molecule type" value="Genomic_DNA"/>
</dbReference>
<dbReference type="InterPro" id="IPR024596">
    <property type="entry name" value="RNApol_su_b/EpuA"/>
</dbReference>
<sequence>MQKREVIQANKKQKTTQKKQRRAQRKSQATPLKRTARSFLNVLLWLLLGTLAALFLLAIGLMIGYGIVGDGKATDILDPSTWQNLMSYFNR</sequence>
<protein>
    <submittedName>
        <fullName evidence="3">DNA-directed RNA polymerase subunit beta</fullName>
    </submittedName>
</protein>
<evidence type="ECO:0000313" key="4">
    <source>
        <dbReference type="Proteomes" id="UP000262195"/>
    </source>
</evidence>
<keyword evidence="2" id="KW-1133">Transmembrane helix</keyword>
<keyword evidence="3" id="KW-0804">Transcription</keyword>
<reference evidence="3 4" key="1">
    <citation type="journal article" date="2018" name="Nat. Biotechnol.">
        <title>A standardized bacterial taxonomy based on genome phylogeny substantially revises the tree of life.</title>
        <authorList>
            <person name="Parks D.H."/>
            <person name="Chuvochina M."/>
            <person name="Waite D.W."/>
            <person name="Rinke C."/>
            <person name="Skarshewski A."/>
            <person name="Chaumeil P.A."/>
            <person name="Hugenholtz P."/>
        </authorList>
    </citation>
    <scope>NUCLEOTIDE SEQUENCE [LARGE SCALE GENOMIC DNA]</scope>
    <source>
        <strain evidence="3">UBA11306</strain>
    </source>
</reference>